<dbReference type="PROSITE" id="PS00616">
    <property type="entry name" value="HIS_ACID_PHOSPHAT_1"/>
    <property type="match status" value="1"/>
</dbReference>
<dbReference type="EC" id="3.1.3.2" evidence="3"/>
<dbReference type="InterPro" id="IPR029033">
    <property type="entry name" value="His_PPase_superfam"/>
</dbReference>
<protein>
    <recommendedName>
        <fullName evidence="3">acid phosphatase</fullName>
        <ecNumber evidence="3">3.1.3.2</ecNumber>
    </recommendedName>
</protein>
<keyword evidence="4" id="KW-0732">Signal</keyword>
<dbReference type="InterPro" id="IPR000560">
    <property type="entry name" value="His_Pase_clade-2"/>
</dbReference>
<evidence type="ECO:0000256" key="5">
    <source>
        <dbReference type="ARBA" id="ARBA00022801"/>
    </source>
</evidence>
<organism evidence="8 9">
    <name type="scientific">Echinococcus granulosus</name>
    <name type="common">Hydatid tapeworm</name>
    <dbReference type="NCBI Taxonomy" id="6210"/>
    <lineage>
        <taxon>Eukaryota</taxon>
        <taxon>Metazoa</taxon>
        <taxon>Spiralia</taxon>
        <taxon>Lophotrochozoa</taxon>
        <taxon>Platyhelminthes</taxon>
        <taxon>Cestoda</taxon>
        <taxon>Eucestoda</taxon>
        <taxon>Cyclophyllidea</taxon>
        <taxon>Taeniidae</taxon>
        <taxon>Echinococcus</taxon>
        <taxon>Echinococcus granulosus group</taxon>
    </lineage>
</organism>
<dbReference type="OMA" id="SCITHEN"/>
<dbReference type="OrthoDB" id="5821688at2759"/>
<dbReference type="InterPro" id="IPR033379">
    <property type="entry name" value="Acid_Pase_AS"/>
</dbReference>
<evidence type="ECO:0000256" key="7">
    <source>
        <dbReference type="ARBA" id="ARBA00023180"/>
    </source>
</evidence>
<gene>
    <name evidence="8" type="ORF">EGR_02669</name>
</gene>
<keyword evidence="9" id="KW-1185">Reference proteome</keyword>
<dbReference type="GeneID" id="36338384"/>
<dbReference type="PANTHER" id="PTHR11567:SF211">
    <property type="entry name" value="PROSTATIC ACID PHOSPHATASE"/>
    <property type="match status" value="1"/>
</dbReference>
<dbReference type="PANTHER" id="PTHR11567">
    <property type="entry name" value="ACID PHOSPHATASE-RELATED"/>
    <property type="match status" value="1"/>
</dbReference>
<evidence type="ECO:0000313" key="9">
    <source>
        <dbReference type="Proteomes" id="UP000019149"/>
    </source>
</evidence>
<comment type="caution">
    <text evidence="8">The sequence shown here is derived from an EMBL/GenBank/DDBJ whole genome shotgun (WGS) entry which is preliminary data.</text>
</comment>
<dbReference type="GO" id="GO:0003993">
    <property type="term" value="F:acid phosphatase activity"/>
    <property type="evidence" value="ECO:0007669"/>
    <property type="project" value="UniProtKB-EC"/>
</dbReference>
<dbReference type="Pfam" id="PF00328">
    <property type="entry name" value="His_Phos_2"/>
    <property type="match status" value="1"/>
</dbReference>
<dbReference type="Proteomes" id="UP000019149">
    <property type="component" value="Unassembled WGS sequence"/>
</dbReference>
<dbReference type="AlphaFoldDB" id="W6UVV4"/>
<accession>W6UVV4</accession>
<dbReference type="RefSeq" id="XP_024353733.1">
    <property type="nucleotide sequence ID" value="XM_024491918.1"/>
</dbReference>
<reference evidence="8 9" key="1">
    <citation type="journal article" date="2013" name="Nat. Genet.">
        <title>The genome of the hydatid tapeworm Echinococcus granulosus.</title>
        <authorList>
            <person name="Zheng H."/>
            <person name="Zhang W."/>
            <person name="Zhang L."/>
            <person name="Zhang Z."/>
            <person name="Li J."/>
            <person name="Lu G."/>
            <person name="Zhu Y."/>
            <person name="Wang Y."/>
            <person name="Huang Y."/>
            <person name="Liu J."/>
            <person name="Kang H."/>
            <person name="Chen J."/>
            <person name="Wang L."/>
            <person name="Chen A."/>
            <person name="Yu S."/>
            <person name="Gao Z."/>
            <person name="Jin L."/>
            <person name="Gu W."/>
            <person name="Wang Z."/>
            <person name="Zhao L."/>
            <person name="Shi B."/>
            <person name="Wen H."/>
            <person name="Lin R."/>
            <person name="Jones M.K."/>
            <person name="Brejova B."/>
            <person name="Vinar T."/>
            <person name="Zhao G."/>
            <person name="McManus D.P."/>
            <person name="Chen Z."/>
            <person name="Zhou Y."/>
            <person name="Wang S."/>
        </authorList>
    </citation>
    <scope>NUCLEOTIDE SEQUENCE [LARGE SCALE GENOMIC DNA]</scope>
</reference>
<evidence type="ECO:0000256" key="3">
    <source>
        <dbReference type="ARBA" id="ARBA00012646"/>
    </source>
</evidence>
<dbReference type="STRING" id="6210.W6UVV4"/>
<dbReference type="CTD" id="36338384"/>
<evidence type="ECO:0000313" key="8">
    <source>
        <dbReference type="EMBL" id="EUB62537.1"/>
    </source>
</evidence>
<evidence type="ECO:0000256" key="4">
    <source>
        <dbReference type="ARBA" id="ARBA00022729"/>
    </source>
</evidence>
<dbReference type="Gene3D" id="3.40.50.1240">
    <property type="entry name" value="Phosphoglycerate mutase-like"/>
    <property type="match status" value="1"/>
</dbReference>
<dbReference type="SUPFAM" id="SSF53254">
    <property type="entry name" value="Phosphoglycerate mutase-like"/>
    <property type="match status" value="1"/>
</dbReference>
<keyword evidence="6" id="KW-1015">Disulfide bond</keyword>
<name>W6UVV4_ECHGR</name>
<comment type="similarity">
    <text evidence="2">Belongs to the histidine acid phosphatase family.</text>
</comment>
<evidence type="ECO:0000256" key="6">
    <source>
        <dbReference type="ARBA" id="ARBA00023157"/>
    </source>
</evidence>
<sequence length="296" mass="33653">MGLVLTRSAKRRKGVEAVQALFTAPEAASQKSVHLHHRLAAADVSTFCSLLMHRIFGFLIFLHFICMTNGRHSLVHVHALFRHGDRASIRPHIFDGYDPHKVWPDGLGQLTQEGIEQLFLLGKWLRSKYGHFIGENYNVSTFHMRSTDVDRSLMSAEAMMAGFFHRSNTSLSKYGLHWRPVPTHTMPTTSDTLLSVEPCPRLGQRRDEILRSKEGVILFKQHKATIELVGTAFGIKNVTLMDVWRVSDDLFCLRSHNATLPKWYTQDVVKELDSLNDRLFWKACIGVFGFVFGSCS</sequence>
<keyword evidence="7" id="KW-0325">Glycoprotein</keyword>
<dbReference type="InterPro" id="IPR050645">
    <property type="entry name" value="Histidine_acid_phosphatase"/>
</dbReference>
<evidence type="ECO:0000256" key="1">
    <source>
        <dbReference type="ARBA" id="ARBA00000032"/>
    </source>
</evidence>
<dbReference type="CDD" id="cd07061">
    <property type="entry name" value="HP_HAP_like"/>
    <property type="match status" value="1"/>
</dbReference>
<comment type="catalytic activity">
    <reaction evidence="1">
        <text>a phosphate monoester + H2O = an alcohol + phosphate</text>
        <dbReference type="Rhea" id="RHEA:15017"/>
        <dbReference type="ChEBI" id="CHEBI:15377"/>
        <dbReference type="ChEBI" id="CHEBI:30879"/>
        <dbReference type="ChEBI" id="CHEBI:43474"/>
        <dbReference type="ChEBI" id="CHEBI:67140"/>
        <dbReference type="EC" id="3.1.3.2"/>
    </reaction>
</comment>
<dbReference type="KEGG" id="egl:EGR_02669"/>
<evidence type="ECO:0000256" key="2">
    <source>
        <dbReference type="ARBA" id="ARBA00005375"/>
    </source>
</evidence>
<dbReference type="EMBL" id="APAU02000012">
    <property type="protein sequence ID" value="EUB62537.1"/>
    <property type="molecule type" value="Genomic_DNA"/>
</dbReference>
<keyword evidence="5" id="KW-0378">Hydrolase</keyword>
<proteinExistence type="inferred from homology"/>